<organism evidence="1 2">
    <name type="scientific">Plutella xylostella</name>
    <name type="common">Diamondback moth</name>
    <name type="synonym">Plutella maculipennis</name>
    <dbReference type="NCBI Taxonomy" id="51655"/>
    <lineage>
        <taxon>Eukaryota</taxon>
        <taxon>Metazoa</taxon>
        <taxon>Ecdysozoa</taxon>
        <taxon>Arthropoda</taxon>
        <taxon>Hexapoda</taxon>
        <taxon>Insecta</taxon>
        <taxon>Pterygota</taxon>
        <taxon>Neoptera</taxon>
        <taxon>Endopterygota</taxon>
        <taxon>Lepidoptera</taxon>
        <taxon>Glossata</taxon>
        <taxon>Ditrysia</taxon>
        <taxon>Yponomeutoidea</taxon>
        <taxon>Plutellidae</taxon>
        <taxon>Plutella</taxon>
    </lineage>
</organism>
<keyword evidence="2" id="KW-1185">Reference proteome</keyword>
<accession>A0A8S4FWE1</accession>
<dbReference type="Proteomes" id="UP000653454">
    <property type="component" value="Unassembled WGS sequence"/>
</dbReference>
<comment type="caution">
    <text evidence="1">The sequence shown here is derived from an EMBL/GenBank/DDBJ whole genome shotgun (WGS) entry which is preliminary data.</text>
</comment>
<evidence type="ECO:0000313" key="1">
    <source>
        <dbReference type="EMBL" id="CAG9132054.1"/>
    </source>
</evidence>
<sequence>MSIRFIIAGESQCQLFAQACLVADYLAQNLPNIRYDTIQKPVLEWKPWLCKINMKNNWHHCSSPLIWKELLMKGSKPYYIGSATQFWDYCYSYYKLETFITCDKLRELIPNIEQFKQEIEIETKALKCGEVHEEIESNITVPKNNFVVCISGAEMNIVKHLILNLLEMIVEEKNISEIYIYDIKNSKSYMKYIERELSCFKNNHKTVKYAEKIGFALTHADLLIVLDHAPYDDEDSIGFWLHANRRIMENLAHMINPCAPSSMKILFPNIGPSCYNATVLANAMIRIPKWNIVVATSDLGMEMAPVAAEIAEVPHRNMFCPPVWGFVGINHLIDIRTTIHRYNSFDPYSRFLKVQDSTLKIGSLKPQLRTMEYLMAFDESLWIKVAERKVGYFCLF</sequence>
<gene>
    <name evidence="1" type="ORF">PLXY2_LOCUS10583</name>
</gene>
<protein>
    <submittedName>
        <fullName evidence="1">(diamondback moth) hypothetical protein</fullName>
    </submittedName>
</protein>
<dbReference type="Gene3D" id="3.40.50.720">
    <property type="entry name" value="NAD(P)-binding Rossmann-like Domain"/>
    <property type="match status" value="1"/>
</dbReference>
<proteinExistence type="predicted"/>
<evidence type="ECO:0000313" key="2">
    <source>
        <dbReference type="Proteomes" id="UP000653454"/>
    </source>
</evidence>
<dbReference type="AlphaFoldDB" id="A0A8S4FWE1"/>
<dbReference type="EMBL" id="CAJHNJ030000047">
    <property type="protein sequence ID" value="CAG9132054.1"/>
    <property type="molecule type" value="Genomic_DNA"/>
</dbReference>
<reference evidence="1" key="1">
    <citation type="submission" date="2020-11" db="EMBL/GenBank/DDBJ databases">
        <authorList>
            <person name="Whiteford S."/>
        </authorList>
    </citation>
    <scope>NUCLEOTIDE SEQUENCE</scope>
</reference>
<name>A0A8S4FWE1_PLUXY</name>